<sequence>MKTLTFLLSTVIELYTMVLLLRVWMQWARCDFYNPFSQFVVKATQPIVGPLRRILPSLGPIDSASLLIAFVLSFIKAIVLFMVVTFQPIIWISALLILLKTVGQMVFWVLLVMAIMSWISQGRSPVEYALMQLTEPLLRPIRNLLPAMGGIDFSPMVLVLLLYVINMGVAEVLQSTGNILLPGLWMAL</sequence>
<organism evidence="3 4">
    <name type="scientific">Kosakonia oryzendophytica</name>
    <dbReference type="NCBI Taxonomy" id="1005665"/>
    <lineage>
        <taxon>Bacteria</taxon>
        <taxon>Pseudomonadati</taxon>
        <taxon>Pseudomonadota</taxon>
        <taxon>Gammaproteobacteria</taxon>
        <taxon>Enterobacterales</taxon>
        <taxon>Enterobacteriaceae</taxon>
        <taxon>Kosakonia</taxon>
    </lineage>
</organism>
<dbReference type="AlphaFoldDB" id="A0A1C4DS31"/>
<dbReference type="InterPro" id="IPR003425">
    <property type="entry name" value="CCB3/YggT"/>
</dbReference>
<evidence type="ECO:0000256" key="2">
    <source>
        <dbReference type="SAM" id="Phobius"/>
    </source>
</evidence>
<dbReference type="RefSeq" id="WP_088238387.1">
    <property type="nucleotide sequence ID" value="NZ_FMAY01000014.1"/>
</dbReference>
<dbReference type="PANTHER" id="PTHR33219">
    <property type="entry name" value="YLMG HOMOLOG PROTEIN 2, CHLOROPLASTIC"/>
    <property type="match status" value="1"/>
</dbReference>
<dbReference type="OrthoDB" id="9806665at2"/>
<name>A0A1C4DS31_9ENTR</name>
<evidence type="ECO:0000313" key="4">
    <source>
        <dbReference type="Proteomes" id="UP000198975"/>
    </source>
</evidence>
<dbReference type="Pfam" id="PF02325">
    <property type="entry name" value="CCB3_YggT"/>
    <property type="match status" value="2"/>
</dbReference>
<feature type="transmembrane region" description="Helical" evidence="2">
    <location>
        <begin position="61"/>
        <end position="83"/>
    </location>
</feature>
<feature type="transmembrane region" description="Helical" evidence="2">
    <location>
        <begin position="89"/>
        <end position="115"/>
    </location>
</feature>
<reference evidence="4" key="1">
    <citation type="submission" date="2016-08" db="EMBL/GenBank/DDBJ databases">
        <authorList>
            <person name="Varghese N."/>
            <person name="Submissions Spin"/>
        </authorList>
    </citation>
    <scope>NUCLEOTIDE SEQUENCE [LARGE SCALE GENOMIC DNA]</scope>
    <source>
        <strain evidence="4">REICA_082</strain>
    </source>
</reference>
<dbReference type="PANTHER" id="PTHR33219:SF14">
    <property type="entry name" value="PROTEIN COFACTOR ASSEMBLY OF COMPLEX C SUBUNIT B CCB3, CHLOROPLASTIC-RELATED"/>
    <property type="match status" value="1"/>
</dbReference>
<dbReference type="Proteomes" id="UP000198975">
    <property type="component" value="Unassembled WGS sequence"/>
</dbReference>
<proteinExistence type="inferred from homology"/>
<protein>
    <submittedName>
        <fullName evidence="3">YggT family protein</fullName>
    </submittedName>
</protein>
<feature type="transmembrane region" description="Helical" evidence="2">
    <location>
        <begin position="6"/>
        <end position="25"/>
    </location>
</feature>
<accession>A0A1C4DS31</accession>
<dbReference type="GO" id="GO:0016020">
    <property type="term" value="C:membrane"/>
    <property type="evidence" value="ECO:0007669"/>
    <property type="project" value="InterPro"/>
</dbReference>
<dbReference type="EMBL" id="FMAY01000014">
    <property type="protein sequence ID" value="SCC34147.1"/>
    <property type="molecule type" value="Genomic_DNA"/>
</dbReference>
<evidence type="ECO:0000313" key="3">
    <source>
        <dbReference type="EMBL" id="SCC34147.1"/>
    </source>
</evidence>
<keyword evidence="2" id="KW-0812">Transmembrane</keyword>
<keyword evidence="2" id="KW-1133">Transmembrane helix</keyword>
<keyword evidence="2" id="KW-0472">Membrane</keyword>
<gene>
    <name evidence="3" type="ORF">GA0061071_11416</name>
</gene>
<feature type="transmembrane region" description="Helical" evidence="2">
    <location>
        <begin position="144"/>
        <end position="165"/>
    </location>
</feature>
<evidence type="ECO:0000256" key="1">
    <source>
        <dbReference type="ARBA" id="ARBA00010894"/>
    </source>
</evidence>
<keyword evidence="4" id="KW-1185">Reference proteome</keyword>
<comment type="similarity">
    <text evidence="1">Belongs to the YggT family.</text>
</comment>